<dbReference type="EMBL" id="MU267703">
    <property type="protein sequence ID" value="KAH7910697.1"/>
    <property type="molecule type" value="Genomic_DNA"/>
</dbReference>
<organism evidence="1 2">
    <name type="scientific">Hygrophoropsis aurantiaca</name>
    <dbReference type="NCBI Taxonomy" id="72124"/>
    <lineage>
        <taxon>Eukaryota</taxon>
        <taxon>Fungi</taxon>
        <taxon>Dikarya</taxon>
        <taxon>Basidiomycota</taxon>
        <taxon>Agaricomycotina</taxon>
        <taxon>Agaricomycetes</taxon>
        <taxon>Agaricomycetidae</taxon>
        <taxon>Boletales</taxon>
        <taxon>Coniophorineae</taxon>
        <taxon>Hygrophoropsidaceae</taxon>
        <taxon>Hygrophoropsis</taxon>
    </lineage>
</organism>
<reference evidence="1" key="1">
    <citation type="journal article" date="2021" name="New Phytol.">
        <title>Evolutionary innovations through gain and loss of genes in the ectomycorrhizal Boletales.</title>
        <authorList>
            <person name="Wu G."/>
            <person name="Miyauchi S."/>
            <person name="Morin E."/>
            <person name="Kuo A."/>
            <person name="Drula E."/>
            <person name="Varga T."/>
            <person name="Kohler A."/>
            <person name="Feng B."/>
            <person name="Cao Y."/>
            <person name="Lipzen A."/>
            <person name="Daum C."/>
            <person name="Hundley H."/>
            <person name="Pangilinan J."/>
            <person name="Johnson J."/>
            <person name="Barry K."/>
            <person name="LaButti K."/>
            <person name="Ng V."/>
            <person name="Ahrendt S."/>
            <person name="Min B."/>
            <person name="Choi I.G."/>
            <person name="Park H."/>
            <person name="Plett J.M."/>
            <person name="Magnuson J."/>
            <person name="Spatafora J.W."/>
            <person name="Nagy L.G."/>
            <person name="Henrissat B."/>
            <person name="Grigoriev I.V."/>
            <person name="Yang Z.L."/>
            <person name="Xu J."/>
            <person name="Martin F.M."/>
        </authorList>
    </citation>
    <scope>NUCLEOTIDE SEQUENCE</scope>
    <source>
        <strain evidence="1">ATCC 28755</strain>
    </source>
</reference>
<evidence type="ECO:0000313" key="1">
    <source>
        <dbReference type="EMBL" id="KAH7910697.1"/>
    </source>
</evidence>
<evidence type="ECO:0000313" key="2">
    <source>
        <dbReference type="Proteomes" id="UP000790377"/>
    </source>
</evidence>
<gene>
    <name evidence="1" type="ORF">BJ138DRAFT_1064605</name>
</gene>
<comment type="caution">
    <text evidence="1">The sequence shown here is derived from an EMBL/GenBank/DDBJ whole genome shotgun (WGS) entry which is preliminary data.</text>
</comment>
<dbReference type="Proteomes" id="UP000790377">
    <property type="component" value="Unassembled WGS sequence"/>
</dbReference>
<name>A0ACB8AD96_9AGAM</name>
<accession>A0ACB8AD96</accession>
<sequence>MSDSASDPLLLFSPPNSTSNGASSSVRPKKKTRPRVEVFIQAPALSAAEKEKYKSVPPSFIDGIEFDETDIDAVVGEHRIGTDLYYFARFKESGEIHRFPAQQFRAEYKDLVDIYERKKDEGNLDPFDPSSSAVHINSRVRTIITINKTSSTATKTIAKQPSKRSETPLTELLSSAEPSESDEEDVDRSDDEDYAINDEPLRRSTRTATIKREKIKVALPFSPKKTRNRPRPPPLDSDDELNSFDEDGSDIEVVPTRKSDRTRKSARKNLADDYIADDSQSDSDDYVDAPSRLSVKSKNKPKKIIRGKDSRPAYGHFRMVVDLDVDLYSDDETLPLREHRDVCEKCHEKAAHIQLEAAKKKGGRKSKKSRGEEDDFVEDDNERMQNLGGWVRCLKCPVVAHWRCLAKTQRDEILKAARLRDKEKWKATHQGEEPSADDFPLRKGLDSYWSTEFICGACMKGGTCMGCKEIALQTDISLLPKQVGEGPATSSAAKAIAIPNLEHPQDVEMADGTAPPNPDSAAHDEDDTKGPRELLYRCFSCKRLAHYRHLPVPENLQPEDDSPVSDVDLAVYYQETTGWKCGDCASLVYPLDKILAWRPYPSSAVEPTYTNGEGPDPKTMLPREYLVKWIERSYRRTQWVPHMWLVSTNWTKLKNFVKSGTKVPLLPEPIPENHAMDIDAPPERGDGIIPFDPVADGTLVADAKPNESSLDAAPDAERRIPLAWKTVERVLDVRFWRTTPKQRQNSKKNRTAKARHGRKSAQVITSDIEEDMEEDIIEERPAEWHKAFDQGEQPDNDLLQSVDEFLSELKESLSPKHIEYVVWAFIKWNDLGYEEATWDSPPRKGEPGYQAFEDAFHRFIDSRKVFISKSAKDVETLENRSKDGYGRFAIRKDAQPVLGQNSQLKLMDFQIDGFNWLCDNWWNLQPCILADEMGLGKTVQIVTFLGTIIGKFKAAPALVVVPNSTITNWVREFSRWAPGLRVVPFYGEAKARQVIIDYELFHDTAPKGMSNIKYHVLVTTYETLINNRDFGPVFKKVPRWEVLVVDEGQRLKSDNSLLFKKLNELNTIQRIIMTGTPLNNNIRELFNLMNFLDPDKWTDLENLAKVYEVLTEDLVKDLHTRLRPYFLRRIKSEVLQLPPKNEVIVPVSMSPLQKEIYKSILSQNYNLLKTLTRSFNAKAGPAGANKTSMNNILMQLRKCLQHPYLISDDIEPRNLPSLEAHEKLIDASAKLRLMKILLAKLKARGHRVLIFSQFVIALNIVEDFVREEGYNYLRLDGNTKQADRQKGMDEFNRPGSDVFIYLLTTRAGGVGINLFTADTVIIFDPDFNPHQDLQAIARSHRFGQTKTCLVFKLMVKGSAEERIVQTGKKKLILDHVIVQKMDDGDSAGDDMKSILTFGAKALFEEGESSSDIIYTETDIEKLVEKTEKEGDDKEQAKESGLSFSFAKVWAAEKDSLEELQDKIPENDQGDSWTQALERIAAAKGATQALEATGRGARRRAAPAFPQQNLDSIEGLEDSPDKSKTKKKTKAIKPPTSDSDDAYSGSHGAKSENSDASTVSMNAEAEPLLEHADKEVINGEKPHKVKKKRHHKRRNLYENDSNEDICGLCGGNHVGPCYMTESSENLVEYREILLKHIFDEPMGEKQAAIDAIEKTLHARGKGHLLIGQPLKLVNSFKVSTPKPIAASSQPVPQAQPMTSRASSSRRSPADNIAPPRPVARKKPAESGTNGMMVPQNGIHRDKKGKAVDRGRYSPPANRSSSPMRLSKRASSPGPIAEPSKKYKPAAPECPVCMQSYHLIKDCGIVRQGSTSIAAAITRLEKDPNQGFAVGVLRKLLRHQAKKGSGG</sequence>
<proteinExistence type="predicted"/>
<keyword evidence="2" id="KW-1185">Reference proteome</keyword>
<protein>
    <submittedName>
        <fullName evidence="1">Uncharacterized protein</fullName>
    </submittedName>
</protein>